<evidence type="ECO:0000313" key="3">
    <source>
        <dbReference type="EMBL" id="NCS91042.1"/>
    </source>
</evidence>
<dbReference type="GO" id="GO:0043546">
    <property type="term" value="F:molybdopterin cofactor binding"/>
    <property type="evidence" value="ECO:0007669"/>
    <property type="project" value="InterPro"/>
</dbReference>
<proteinExistence type="predicted"/>
<evidence type="ECO:0000259" key="1">
    <source>
        <dbReference type="Pfam" id="PF01568"/>
    </source>
</evidence>
<dbReference type="Proteomes" id="UP000738826">
    <property type="component" value="Unassembled WGS sequence"/>
</dbReference>
<gene>
    <name evidence="3" type="ORF">GW779_01265</name>
    <name evidence="2" type="ORF">GW910_00800</name>
</gene>
<dbReference type="SUPFAM" id="SSF50692">
    <property type="entry name" value="ADC-like"/>
    <property type="match status" value="1"/>
</dbReference>
<dbReference type="InterPro" id="IPR012040">
    <property type="entry name" value="Formylmethanofuran_DH_dsu"/>
</dbReference>
<dbReference type="AlphaFoldDB" id="A0A8J8CE55"/>
<dbReference type="PIRSF" id="PIRSF015873">
    <property type="entry name" value="FwdD"/>
    <property type="match status" value="1"/>
</dbReference>
<sequence>MKLITARTLKQGMAMEESKISQTYQNICATGFLNEKDIAKSDMKEGELIKAKTAYGEVVVKCSKGVIDEGNLLIPMGPWANIIIGGNTNGTGMPDFKGIDVRISKTDEKILDVKEIIQKLKEK</sequence>
<dbReference type="InterPro" id="IPR009010">
    <property type="entry name" value="Asp_de-COase-like_dom_sf"/>
</dbReference>
<organism evidence="2 4">
    <name type="scientific">Candidatus Altarchaeum hamiconexum</name>
    <dbReference type="NCBI Taxonomy" id="1803513"/>
    <lineage>
        <taxon>Archaea</taxon>
        <taxon>Candidatus Altarchaeota</taxon>
        <taxon>Candidatus Altiarchaeia</taxon>
        <taxon>Candidatus Altarchaeales</taxon>
        <taxon>Candidatus Altarchaeaceae</taxon>
        <taxon>Candidatus Altarchaeum</taxon>
    </lineage>
</organism>
<dbReference type="EMBL" id="JAACQH010000021">
    <property type="protein sequence ID" value="NCS91042.1"/>
    <property type="molecule type" value="Genomic_DNA"/>
</dbReference>
<reference evidence="2" key="1">
    <citation type="submission" date="2019-11" db="EMBL/GenBank/DDBJ databases">
        <title>Lipid analysis of CO2-rich subsurface aquifers suggests an autotrophy-based deep biosphere with lysolipids enriched in CPR bacteria.</title>
        <authorList>
            <person name="Probst A.J."/>
            <person name="Elling F.J."/>
            <person name="Castelle C.J."/>
            <person name="Zhu Q."/>
            <person name="Elvert M."/>
            <person name="Birarda G."/>
            <person name="Holman H.-Y."/>
            <person name="Lane K.R."/>
            <person name="Ladd B."/>
            <person name="Ryan M.C."/>
            <person name="Woyke T."/>
            <person name="Hinrichs K.-U."/>
            <person name="Banfield J.F."/>
        </authorList>
    </citation>
    <scope>NUCLEOTIDE SEQUENCE</scope>
    <source>
        <strain evidence="2">CG_2015-01_33_1645</strain>
        <strain evidence="3">CG_2015-04_33_537</strain>
    </source>
</reference>
<protein>
    <submittedName>
        <fullName evidence="2">tRNA CCA-pyrophosphorylase</fullName>
    </submittedName>
</protein>
<comment type="caution">
    <text evidence="2">The sequence shown here is derived from an EMBL/GenBank/DDBJ whole genome shotgun (WGS) entry which is preliminary data.</text>
</comment>
<dbReference type="Pfam" id="PF01568">
    <property type="entry name" value="Molydop_binding"/>
    <property type="match status" value="1"/>
</dbReference>
<dbReference type="Gene3D" id="2.40.40.20">
    <property type="match status" value="1"/>
</dbReference>
<evidence type="ECO:0000313" key="4">
    <source>
        <dbReference type="Proteomes" id="UP000768163"/>
    </source>
</evidence>
<dbReference type="GO" id="GO:0016491">
    <property type="term" value="F:oxidoreductase activity"/>
    <property type="evidence" value="ECO:0007669"/>
    <property type="project" value="InterPro"/>
</dbReference>
<evidence type="ECO:0000313" key="2">
    <source>
        <dbReference type="EMBL" id="NCN64605.1"/>
    </source>
</evidence>
<dbReference type="EMBL" id="JAACVF010000019">
    <property type="protein sequence ID" value="NCN64605.1"/>
    <property type="molecule type" value="Genomic_DNA"/>
</dbReference>
<feature type="domain" description="Molybdopterin dinucleotide-binding" evidence="1">
    <location>
        <begin position="2"/>
        <end position="98"/>
    </location>
</feature>
<dbReference type="Proteomes" id="UP000768163">
    <property type="component" value="Unassembled WGS sequence"/>
</dbReference>
<dbReference type="InterPro" id="IPR006657">
    <property type="entry name" value="MoPterin_dinucl-bd_dom"/>
</dbReference>
<accession>A0A8J8CE55</accession>
<name>A0A8J8CE55_9ARCH</name>